<sequence>MRHRLTRPSTKIPGGRAAWPSPTRSQALKSQGHRPPLASAGSIRSPAPSSATSGLLPHLRPARSCSRPFTASQQPGHLRRADCTRAALRMRPGRASSHLRPLLVQRRPLSQGPAPVPEPSTPRLGRPPGQPQRHRGGTPLERGTSFPSAPPPLLRGRPEAPVQAQDEPQAGSAVIPGVCTTSPVACNPPGSAASCRHLGCRDGRLQESLLQHTVVFFPDSRLVRQDQGAPQIYQMSLMSRILPASPGG</sequence>
<proteinExistence type="predicted"/>
<evidence type="ECO:0000313" key="3">
    <source>
        <dbReference type="Proteomes" id="UP001066276"/>
    </source>
</evidence>
<dbReference type="EMBL" id="JANPWB010000010">
    <property type="protein sequence ID" value="KAJ1137674.1"/>
    <property type="molecule type" value="Genomic_DNA"/>
</dbReference>
<evidence type="ECO:0000313" key="2">
    <source>
        <dbReference type="EMBL" id="KAJ1137674.1"/>
    </source>
</evidence>
<dbReference type="AlphaFoldDB" id="A0AAV7QF18"/>
<comment type="caution">
    <text evidence="2">The sequence shown here is derived from an EMBL/GenBank/DDBJ whole genome shotgun (WGS) entry which is preliminary data.</text>
</comment>
<evidence type="ECO:0000256" key="1">
    <source>
        <dbReference type="SAM" id="MobiDB-lite"/>
    </source>
</evidence>
<keyword evidence="3" id="KW-1185">Reference proteome</keyword>
<gene>
    <name evidence="2" type="ORF">NDU88_004072</name>
</gene>
<name>A0AAV7QF18_PLEWA</name>
<protein>
    <submittedName>
        <fullName evidence="2">Uncharacterized protein</fullName>
    </submittedName>
</protein>
<reference evidence="2" key="1">
    <citation type="journal article" date="2022" name="bioRxiv">
        <title>Sequencing and chromosome-scale assembly of the giantPleurodeles waltlgenome.</title>
        <authorList>
            <person name="Brown T."/>
            <person name="Elewa A."/>
            <person name="Iarovenko S."/>
            <person name="Subramanian E."/>
            <person name="Araus A.J."/>
            <person name="Petzold A."/>
            <person name="Susuki M."/>
            <person name="Suzuki K.-i.T."/>
            <person name="Hayashi T."/>
            <person name="Toyoda A."/>
            <person name="Oliveira C."/>
            <person name="Osipova E."/>
            <person name="Leigh N.D."/>
            <person name="Simon A."/>
            <person name="Yun M.H."/>
        </authorList>
    </citation>
    <scope>NUCLEOTIDE SEQUENCE</scope>
    <source>
        <strain evidence="2">20211129_DDA</strain>
        <tissue evidence="2">Liver</tissue>
    </source>
</reference>
<organism evidence="2 3">
    <name type="scientific">Pleurodeles waltl</name>
    <name type="common">Iberian ribbed newt</name>
    <dbReference type="NCBI Taxonomy" id="8319"/>
    <lineage>
        <taxon>Eukaryota</taxon>
        <taxon>Metazoa</taxon>
        <taxon>Chordata</taxon>
        <taxon>Craniata</taxon>
        <taxon>Vertebrata</taxon>
        <taxon>Euteleostomi</taxon>
        <taxon>Amphibia</taxon>
        <taxon>Batrachia</taxon>
        <taxon>Caudata</taxon>
        <taxon>Salamandroidea</taxon>
        <taxon>Salamandridae</taxon>
        <taxon>Pleurodelinae</taxon>
        <taxon>Pleurodeles</taxon>
    </lineage>
</organism>
<dbReference type="Proteomes" id="UP001066276">
    <property type="component" value="Chromosome 6"/>
</dbReference>
<accession>A0AAV7QF18</accession>
<feature type="region of interest" description="Disordered" evidence="1">
    <location>
        <begin position="1"/>
        <end position="169"/>
    </location>
</feature>